<feature type="compositionally biased region" description="Low complexity" evidence="1">
    <location>
        <begin position="26"/>
        <end position="49"/>
    </location>
</feature>
<evidence type="ECO:0000313" key="2">
    <source>
        <dbReference type="EMBL" id="MPC48101.1"/>
    </source>
</evidence>
<feature type="region of interest" description="Disordered" evidence="1">
    <location>
        <begin position="1"/>
        <end position="87"/>
    </location>
</feature>
<protein>
    <submittedName>
        <fullName evidence="2">Uncharacterized protein</fullName>
    </submittedName>
</protein>
<evidence type="ECO:0000313" key="3">
    <source>
        <dbReference type="Proteomes" id="UP000324222"/>
    </source>
</evidence>
<dbReference type="AlphaFoldDB" id="A0A5B7FKZ5"/>
<gene>
    <name evidence="2" type="ORF">E2C01_041866</name>
</gene>
<evidence type="ECO:0000256" key="1">
    <source>
        <dbReference type="SAM" id="MobiDB-lite"/>
    </source>
</evidence>
<organism evidence="2 3">
    <name type="scientific">Portunus trituberculatus</name>
    <name type="common">Swimming crab</name>
    <name type="synonym">Neptunus trituberculatus</name>
    <dbReference type="NCBI Taxonomy" id="210409"/>
    <lineage>
        <taxon>Eukaryota</taxon>
        <taxon>Metazoa</taxon>
        <taxon>Ecdysozoa</taxon>
        <taxon>Arthropoda</taxon>
        <taxon>Crustacea</taxon>
        <taxon>Multicrustacea</taxon>
        <taxon>Malacostraca</taxon>
        <taxon>Eumalacostraca</taxon>
        <taxon>Eucarida</taxon>
        <taxon>Decapoda</taxon>
        <taxon>Pleocyemata</taxon>
        <taxon>Brachyura</taxon>
        <taxon>Eubrachyura</taxon>
        <taxon>Portunoidea</taxon>
        <taxon>Portunidae</taxon>
        <taxon>Portuninae</taxon>
        <taxon>Portunus</taxon>
    </lineage>
</organism>
<name>A0A5B7FKZ5_PORTR</name>
<reference evidence="2 3" key="1">
    <citation type="submission" date="2019-05" db="EMBL/GenBank/DDBJ databases">
        <title>Another draft genome of Portunus trituberculatus and its Hox gene families provides insights of decapod evolution.</title>
        <authorList>
            <person name="Jeong J.-H."/>
            <person name="Song I."/>
            <person name="Kim S."/>
            <person name="Choi T."/>
            <person name="Kim D."/>
            <person name="Ryu S."/>
            <person name="Kim W."/>
        </authorList>
    </citation>
    <scope>NUCLEOTIDE SEQUENCE [LARGE SCALE GENOMIC DNA]</scope>
    <source>
        <tissue evidence="2">Muscle</tissue>
    </source>
</reference>
<keyword evidence="3" id="KW-1185">Reference proteome</keyword>
<sequence>MTVESKPDGGKLGSFKRVSTRQHHCTSPPQHTSPLLPLPLTTTTPSSSLHVLTNGQEATAPLNTGGDRLGPTVHQQSPTRTVRQPPSSHRYLPVNYVCWRPHSGKMRRWTPLWGSGLEGEERCETQYAHTHLIVLKEVSGVSASTARRLGMSWCCRVMR</sequence>
<feature type="compositionally biased region" description="Polar residues" evidence="1">
    <location>
        <begin position="73"/>
        <end position="87"/>
    </location>
</feature>
<proteinExistence type="predicted"/>
<dbReference type="EMBL" id="VSRR010008107">
    <property type="protein sequence ID" value="MPC48101.1"/>
    <property type="molecule type" value="Genomic_DNA"/>
</dbReference>
<dbReference type="Proteomes" id="UP000324222">
    <property type="component" value="Unassembled WGS sequence"/>
</dbReference>
<accession>A0A5B7FKZ5</accession>
<comment type="caution">
    <text evidence="2">The sequence shown here is derived from an EMBL/GenBank/DDBJ whole genome shotgun (WGS) entry which is preliminary data.</text>
</comment>